<dbReference type="EMBL" id="JAERMS010000025">
    <property type="protein sequence ID" value="MBO1363753.1"/>
    <property type="molecule type" value="Genomic_DNA"/>
</dbReference>
<dbReference type="PRINTS" id="PR00455">
    <property type="entry name" value="HTHTETR"/>
</dbReference>
<dbReference type="Pfam" id="PF00440">
    <property type="entry name" value="TetR_N"/>
    <property type="match status" value="1"/>
</dbReference>
<name>A0ABS3M6F7_9BACT</name>
<evidence type="ECO:0000313" key="5">
    <source>
        <dbReference type="Proteomes" id="UP000664265"/>
    </source>
</evidence>
<comment type="caution">
    <text evidence="4">The sequence shown here is derived from an EMBL/GenBank/DDBJ whole genome shotgun (WGS) entry which is preliminary data.</text>
</comment>
<reference evidence="4 5" key="1">
    <citation type="submission" date="2021-01" db="EMBL/GenBank/DDBJ databases">
        <title>Prevotella A2931 sp. nov.</title>
        <authorList>
            <person name="Buhl M."/>
            <person name="Oberhettinger P."/>
        </authorList>
    </citation>
    <scope>NUCLEOTIDE SEQUENCE [LARGE SCALE GENOMIC DNA]</scope>
    <source>
        <strain evidence="4 5">A2931</strain>
    </source>
</reference>
<keyword evidence="5" id="KW-1185">Reference proteome</keyword>
<accession>A0ABS3M6F7</accession>
<evidence type="ECO:0000256" key="2">
    <source>
        <dbReference type="PROSITE-ProRule" id="PRU00335"/>
    </source>
</evidence>
<dbReference type="PANTHER" id="PTHR43479:SF11">
    <property type="entry name" value="ACREF_ENVCD OPERON REPRESSOR-RELATED"/>
    <property type="match status" value="1"/>
</dbReference>
<dbReference type="PROSITE" id="PS50977">
    <property type="entry name" value="HTH_TETR_2"/>
    <property type="match status" value="1"/>
</dbReference>
<dbReference type="InterPro" id="IPR050624">
    <property type="entry name" value="HTH-type_Tx_Regulator"/>
</dbReference>
<dbReference type="InterPro" id="IPR001647">
    <property type="entry name" value="HTH_TetR"/>
</dbReference>
<dbReference type="Gene3D" id="1.10.357.10">
    <property type="entry name" value="Tetracycline Repressor, domain 2"/>
    <property type="match status" value="1"/>
</dbReference>
<feature type="DNA-binding region" description="H-T-H motif" evidence="2">
    <location>
        <begin position="29"/>
        <end position="48"/>
    </location>
</feature>
<evidence type="ECO:0000259" key="3">
    <source>
        <dbReference type="PROSITE" id="PS50977"/>
    </source>
</evidence>
<sequence length="204" mass="23983">MQILKDNIRQRILAVARQEFVTHGVRNTSIRSVAQKSGIATGNIYNYFKSKDELFRAVLQPLIDTLDRHMLSHNEEHRLNIEVFNANTFQDEYIQAMKELIKNYRPELRLLLFNAEGTSLSGYKERIVEHQIKIGSEYMQLMKARYPYINIDISPFFLHITSSTWMTIFSELVEHEEYDDSEIDRALKQYAAYSVAGWKELMKP</sequence>
<proteinExistence type="predicted"/>
<dbReference type="PROSITE" id="PS01081">
    <property type="entry name" value="HTH_TETR_1"/>
    <property type="match status" value="1"/>
</dbReference>
<dbReference type="Proteomes" id="UP000664265">
    <property type="component" value="Unassembled WGS sequence"/>
</dbReference>
<feature type="domain" description="HTH tetR-type" evidence="3">
    <location>
        <begin position="6"/>
        <end position="66"/>
    </location>
</feature>
<dbReference type="RefSeq" id="WP_107581323.1">
    <property type="nucleotide sequence ID" value="NZ_JAERMS010000025.1"/>
</dbReference>
<evidence type="ECO:0000313" key="4">
    <source>
        <dbReference type="EMBL" id="MBO1363753.1"/>
    </source>
</evidence>
<evidence type="ECO:0000256" key="1">
    <source>
        <dbReference type="ARBA" id="ARBA00023125"/>
    </source>
</evidence>
<dbReference type="InterPro" id="IPR023772">
    <property type="entry name" value="DNA-bd_HTH_TetR-type_CS"/>
</dbReference>
<dbReference type="SUPFAM" id="SSF46689">
    <property type="entry name" value="Homeodomain-like"/>
    <property type="match status" value="1"/>
</dbReference>
<dbReference type="PANTHER" id="PTHR43479">
    <property type="entry name" value="ACREF/ENVCD OPERON REPRESSOR-RELATED"/>
    <property type="match status" value="1"/>
</dbReference>
<keyword evidence="1 2" id="KW-0238">DNA-binding</keyword>
<protein>
    <submittedName>
        <fullName evidence="4">TetR/AcrR family transcriptional regulator</fullName>
    </submittedName>
</protein>
<gene>
    <name evidence="4" type="ORF">JHU38_08230</name>
</gene>
<organism evidence="4 5">
    <name type="scientific">Prevotella illustrans</name>
    <dbReference type="NCBI Taxonomy" id="2800387"/>
    <lineage>
        <taxon>Bacteria</taxon>
        <taxon>Pseudomonadati</taxon>
        <taxon>Bacteroidota</taxon>
        <taxon>Bacteroidia</taxon>
        <taxon>Bacteroidales</taxon>
        <taxon>Prevotellaceae</taxon>
        <taxon>Prevotella</taxon>
    </lineage>
</organism>
<dbReference type="InterPro" id="IPR009057">
    <property type="entry name" value="Homeodomain-like_sf"/>
</dbReference>